<dbReference type="Proteomes" id="UP000831290">
    <property type="component" value="Chromosome"/>
</dbReference>
<evidence type="ECO:0000313" key="4">
    <source>
        <dbReference type="Proteomes" id="UP000831290"/>
    </source>
</evidence>
<dbReference type="AlphaFoldDB" id="A0A9E7CYI1"/>
<evidence type="ECO:0000259" key="1">
    <source>
        <dbReference type="Pfam" id="PF04773"/>
    </source>
</evidence>
<feature type="domain" description="FecR protein" evidence="1">
    <location>
        <begin position="172"/>
        <end position="252"/>
    </location>
</feature>
<sequence>MKHFNEIIEYSKKISKAVLKRKNMQKVERPDAVNEEDGKYVLNKLNNGSYWDEHNILLQQIDTKKEWKKLEKKISVTGGKWFSYVKYAAAAVVIGVGLTVLYNTIKEEQHTPVQIVAGSDRAILSLEDGKQIELFEDLSFSNDYANVVKNSLVYTNDKGGSAALMYNYLTIPRGGKFTVELTDGTKVWLNSETKLKYPVRFLKGQTREVELLYGEAYFDVSHSDKHNGDAFRVITKDQNVEVLGTEFNIRAYPAENDIFTTLNTGSISINYAKENRIIKPGEQAVYNPATGDPLVVTPVDIEYQIAWKNGLFMFEKEPLGKMMTELSRWYNVEIVFENASKAGYRFSGVLRRDENIKNLLTRLEATKEVEFKIIGNKIIIK</sequence>
<gene>
    <name evidence="3" type="ORF">MQE35_13125</name>
</gene>
<accession>A0A9E7CYI1</accession>
<reference evidence="3" key="1">
    <citation type="submission" date="2022-03" db="EMBL/GenBank/DDBJ databases">
        <title>Description of Abyssus ytuae gen. nov., sp. nov., a novel member of the family Flavobacteriaceae isolated from the sediment of Mariana Trench.</title>
        <authorList>
            <person name="Zhang J."/>
            <person name="Xu X."/>
        </authorList>
    </citation>
    <scope>NUCLEOTIDE SEQUENCE</scope>
    <source>
        <strain evidence="3">MT3330</strain>
    </source>
</reference>
<dbReference type="InterPro" id="IPR032508">
    <property type="entry name" value="FecR_C"/>
</dbReference>
<dbReference type="Gene3D" id="3.55.50.30">
    <property type="match status" value="1"/>
</dbReference>
<dbReference type="Gene3D" id="2.60.120.1440">
    <property type="match status" value="1"/>
</dbReference>
<dbReference type="Pfam" id="PF04773">
    <property type="entry name" value="FecR"/>
    <property type="match status" value="1"/>
</dbReference>
<proteinExistence type="predicted"/>
<organism evidence="3 4">
    <name type="scientific">Abyssalbus ytuae</name>
    <dbReference type="NCBI Taxonomy" id="2926907"/>
    <lineage>
        <taxon>Bacteria</taxon>
        <taxon>Pseudomonadati</taxon>
        <taxon>Bacteroidota</taxon>
        <taxon>Flavobacteriia</taxon>
        <taxon>Flavobacteriales</taxon>
        <taxon>Flavobacteriaceae</taxon>
        <taxon>Abyssalbus</taxon>
    </lineage>
</organism>
<dbReference type="Pfam" id="PF16344">
    <property type="entry name" value="FecR_C"/>
    <property type="match status" value="1"/>
</dbReference>
<evidence type="ECO:0000313" key="3">
    <source>
        <dbReference type="EMBL" id="UOB16675.1"/>
    </source>
</evidence>
<name>A0A9E7CYI1_9FLAO</name>
<dbReference type="PANTHER" id="PTHR30273:SF2">
    <property type="entry name" value="PROTEIN FECR"/>
    <property type="match status" value="1"/>
</dbReference>
<dbReference type="PANTHER" id="PTHR30273">
    <property type="entry name" value="PERIPLASMIC SIGNAL SENSOR AND SIGMA FACTOR ACTIVATOR FECR-RELATED"/>
    <property type="match status" value="1"/>
</dbReference>
<dbReference type="RefSeq" id="WP_255841904.1">
    <property type="nucleotide sequence ID" value="NZ_CP094358.1"/>
</dbReference>
<dbReference type="InterPro" id="IPR006860">
    <property type="entry name" value="FecR"/>
</dbReference>
<feature type="domain" description="Protein FecR C-terminal" evidence="2">
    <location>
        <begin position="312"/>
        <end position="380"/>
    </location>
</feature>
<dbReference type="EMBL" id="CP094358">
    <property type="protein sequence ID" value="UOB16675.1"/>
    <property type="molecule type" value="Genomic_DNA"/>
</dbReference>
<evidence type="ECO:0000259" key="2">
    <source>
        <dbReference type="Pfam" id="PF16344"/>
    </source>
</evidence>
<keyword evidence="4" id="KW-1185">Reference proteome</keyword>
<protein>
    <submittedName>
        <fullName evidence="3">DUF4974 domain-containing protein</fullName>
    </submittedName>
</protein>
<dbReference type="KEGG" id="fbm:MQE35_13125"/>
<dbReference type="PIRSF" id="PIRSF018266">
    <property type="entry name" value="FecR"/>
    <property type="match status" value="1"/>
</dbReference>
<dbReference type="InterPro" id="IPR012373">
    <property type="entry name" value="Ferrdict_sens_TM"/>
</dbReference>
<dbReference type="GO" id="GO:0016989">
    <property type="term" value="F:sigma factor antagonist activity"/>
    <property type="evidence" value="ECO:0007669"/>
    <property type="project" value="TreeGrafter"/>
</dbReference>